<dbReference type="InterPro" id="IPR036188">
    <property type="entry name" value="FAD/NAD-bd_sf"/>
</dbReference>
<dbReference type="NCBIfam" id="TIGR01409">
    <property type="entry name" value="TAT_signal_seq"/>
    <property type="match status" value="1"/>
</dbReference>
<dbReference type="Pfam" id="PF05199">
    <property type="entry name" value="GMC_oxred_C"/>
    <property type="match status" value="1"/>
</dbReference>
<evidence type="ECO:0000313" key="7">
    <source>
        <dbReference type="EMBL" id="HDZ52806.1"/>
    </source>
</evidence>
<dbReference type="AlphaFoldDB" id="A0A7V1BGH4"/>
<dbReference type="InterPro" id="IPR007867">
    <property type="entry name" value="GMC_OxRtase_C"/>
</dbReference>
<comment type="similarity">
    <text evidence="2">Belongs to the GMC oxidoreductase family.</text>
</comment>
<feature type="region of interest" description="Disordered" evidence="6">
    <location>
        <begin position="186"/>
        <end position="205"/>
    </location>
</feature>
<feature type="binding site" evidence="5">
    <location>
        <position position="142"/>
    </location>
    <ligand>
        <name>FAD</name>
        <dbReference type="ChEBI" id="CHEBI:57692"/>
    </ligand>
</feature>
<protein>
    <submittedName>
        <fullName evidence="7">FAD-binding protein</fullName>
    </submittedName>
</protein>
<dbReference type="Gene3D" id="3.30.560.10">
    <property type="entry name" value="Glucose Oxidase, domain 3"/>
    <property type="match status" value="1"/>
</dbReference>
<evidence type="ECO:0000256" key="3">
    <source>
        <dbReference type="ARBA" id="ARBA00022630"/>
    </source>
</evidence>
<proteinExistence type="inferred from homology"/>
<dbReference type="PIRSF" id="PIRSF000137">
    <property type="entry name" value="Alcohol_oxidase"/>
    <property type="match status" value="1"/>
</dbReference>
<reference evidence="7" key="1">
    <citation type="journal article" date="2020" name="mSystems">
        <title>Genome- and Community-Level Interaction Insights into Carbon Utilization and Element Cycling Functions of Hydrothermarchaeota in Hydrothermal Sediment.</title>
        <authorList>
            <person name="Zhou Z."/>
            <person name="Liu Y."/>
            <person name="Xu W."/>
            <person name="Pan J."/>
            <person name="Luo Z.H."/>
            <person name="Li M."/>
        </authorList>
    </citation>
    <scope>NUCLEOTIDE SEQUENCE [LARGE SCALE GENOMIC DNA]</scope>
    <source>
        <strain evidence="7">HyVt-323</strain>
    </source>
</reference>
<dbReference type="Pfam" id="PF00732">
    <property type="entry name" value="GMC_oxred_N"/>
    <property type="match status" value="1"/>
</dbReference>
<comment type="cofactor">
    <cofactor evidence="1 5">
        <name>FAD</name>
        <dbReference type="ChEBI" id="CHEBI:57692"/>
    </cofactor>
</comment>
<dbReference type="GO" id="GO:0016614">
    <property type="term" value="F:oxidoreductase activity, acting on CH-OH group of donors"/>
    <property type="evidence" value="ECO:0007669"/>
    <property type="project" value="InterPro"/>
</dbReference>
<evidence type="ECO:0000256" key="6">
    <source>
        <dbReference type="SAM" id="MobiDB-lite"/>
    </source>
</evidence>
<dbReference type="GO" id="GO:0050660">
    <property type="term" value="F:flavin adenine dinucleotide binding"/>
    <property type="evidence" value="ECO:0007669"/>
    <property type="project" value="InterPro"/>
</dbReference>
<dbReference type="Gene3D" id="3.50.50.60">
    <property type="entry name" value="FAD/NAD(P)-binding domain"/>
    <property type="match status" value="1"/>
</dbReference>
<sequence>MTWEESIMNSEKNRTKYAAVAQEFDAGRISRRDFMRKSAALGVAAAAPLAFGASHAKAQAAERYDYVIIGAGSAGCALAARLSEDPDKNVLVLEAGPADENPFIHIPAAFPNLFQSPLDWAYRSTPQKHSADIQLYMPRGKVFGGSSSINAMIYKRGNPVCYDAWGAENPGWSHADVLPLFKRSENNERGADDHHGTGGPLNVADLRDPNPVTLAMVDAAVEAGYPAQPDFNAGTDQEGFGLYQVTQKDGMRNSTAVAFLHPALTRDNLAIQAEAHVQKLLVENGRCVGVRFKAGDEMHEAMADAEVILSAGAIGSPQILMLSGIGSRSALEGLGIELVHDLPGVGQNLQEHLMAPVAHVCTQPVTLAHANEPEQAELLAKGMGLLTSNIGEAGGYLTVMPDAPAPDLQFHFAPTWFISDGAGNPTDSEGFTIMPSLVGTKSVGEITLASANPEDAPLINPNAFAEAQDLEILVEGVKIARKIMSSPALDGFRGEERFPGADVQTDDEIRAYLRANIQTIYHPVGTCKMGSDDMAVVGADLKVHGIDALRVADASIMPTIVNGNTNAAAIMIGEKCSDLIRA</sequence>
<dbReference type="InterPro" id="IPR000172">
    <property type="entry name" value="GMC_OxRdtase_N"/>
</dbReference>
<dbReference type="Proteomes" id="UP000885704">
    <property type="component" value="Unassembled WGS sequence"/>
</dbReference>
<feature type="binding site" evidence="5">
    <location>
        <position position="277"/>
    </location>
    <ligand>
        <name>FAD</name>
        <dbReference type="ChEBI" id="CHEBI:57692"/>
    </ligand>
</feature>
<dbReference type="SUPFAM" id="SSF54373">
    <property type="entry name" value="FAD-linked reductases, C-terminal domain"/>
    <property type="match status" value="1"/>
</dbReference>
<evidence type="ECO:0000256" key="4">
    <source>
        <dbReference type="ARBA" id="ARBA00022827"/>
    </source>
</evidence>
<evidence type="ECO:0000256" key="1">
    <source>
        <dbReference type="ARBA" id="ARBA00001974"/>
    </source>
</evidence>
<dbReference type="PROSITE" id="PS00624">
    <property type="entry name" value="GMC_OXRED_2"/>
    <property type="match status" value="1"/>
</dbReference>
<name>A0A7V1BGH4_9RHOB</name>
<dbReference type="PANTHER" id="PTHR11552">
    <property type="entry name" value="GLUCOSE-METHANOL-CHOLINE GMC OXIDOREDUCTASE"/>
    <property type="match status" value="1"/>
</dbReference>
<dbReference type="InterPro" id="IPR012132">
    <property type="entry name" value="GMC_OxRdtase"/>
</dbReference>
<dbReference type="PANTHER" id="PTHR11552:SF147">
    <property type="entry name" value="CHOLINE DEHYDROGENASE, MITOCHONDRIAL"/>
    <property type="match status" value="1"/>
</dbReference>
<dbReference type="InterPro" id="IPR019546">
    <property type="entry name" value="TAT_signal_bac_arc"/>
</dbReference>
<gene>
    <name evidence="7" type="ORF">ENH63_13750</name>
</gene>
<dbReference type="InterPro" id="IPR006311">
    <property type="entry name" value="TAT_signal"/>
</dbReference>
<accession>A0A7V1BGH4</accession>
<feature type="compositionally biased region" description="Basic and acidic residues" evidence="6">
    <location>
        <begin position="186"/>
        <end position="196"/>
    </location>
</feature>
<keyword evidence="3" id="KW-0285">Flavoprotein</keyword>
<evidence type="ECO:0000256" key="2">
    <source>
        <dbReference type="ARBA" id="ARBA00010790"/>
    </source>
</evidence>
<dbReference type="PROSITE" id="PS51318">
    <property type="entry name" value="TAT"/>
    <property type="match status" value="1"/>
</dbReference>
<organism evidence="7">
    <name type="scientific">Sulfitobacter litoralis</name>
    <dbReference type="NCBI Taxonomy" id="335975"/>
    <lineage>
        <taxon>Bacteria</taxon>
        <taxon>Pseudomonadati</taxon>
        <taxon>Pseudomonadota</taxon>
        <taxon>Alphaproteobacteria</taxon>
        <taxon>Rhodobacterales</taxon>
        <taxon>Roseobacteraceae</taxon>
        <taxon>Sulfitobacter</taxon>
    </lineage>
</organism>
<dbReference type="SUPFAM" id="SSF51905">
    <property type="entry name" value="FAD/NAD(P)-binding domain"/>
    <property type="match status" value="1"/>
</dbReference>
<dbReference type="EMBL" id="DRFN01000036">
    <property type="protein sequence ID" value="HDZ52806.1"/>
    <property type="molecule type" value="Genomic_DNA"/>
</dbReference>
<keyword evidence="4 5" id="KW-0274">FAD</keyword>
<comment type="caution">
    <text evidence="7">The sequence shown here is derived from an EMBL/GenBank/DDBJ whole genome shotgun (WGS) entry which is preliminary data.</text>
</comment>
<evidence type="ECO:0000256" key="5">
    <source>
        <dbReference type="PIRSR" id="PIRSR000137-2"/>
    </source>
</evidence>